<evidence type="ECO:0000259" key="11">
    <source>
        <dbReference type="PROSITE" id="PS50109"/>
    </source>
</evidence>
<dbReference type="CDD" id="cd00075">
    <property type="entry name" value="HATPase"/>
    <property type="match status" value="1"/>
</dbReference>
<dbReference type="SUPFAM" id="SSF55874">
    <property type="entry name" value="ATPase domain of HSP90 chaperone/DNA topoisomerase II/histidine kinase"/>
    <property type="match status" value="1"/>
</dbReference>
<evidence type="ECO:0000256" key="4">
    <source>
        <dbReference type="ARBA" id="ARBA00022553"/>
    </source>
</evidence>
<evidence type="ECO:0000256" key="5">
    <source>
        <dbReference type="ARBA" id="ARBA00022679"/>
    </source>
</evidence>
<keyword evidence="6" id="KW-0812">Transmembrane</keyword>
<keyword evidence="9" id="KW-0902">Two-component regulatory system</keyword>
<comment type="caution">
    <text evidence="13">The sequence shown here is derived from an EMBL/GenBank/DDBJ whole genome shotgun (WGS) entry which is preliminary data.</text>
</comment>
<dbReference type="Gene3D" id="1.10.287.130">
    <property type="match status" value="1"/>
</dbReference>
<dbReference type="PROSITE" id="PS50109">
    <property type="entry name" value="HIS_KIN"/>
    <property type="match status" value="1"/>
</dbReference>
<dbReference type="InterPro" id="IPR003660">
    <property type="entry name" value="HAMP_dom"/>
</dbReference>
<evidence type="ECO:0000256" key="10">
    <source>
        <dbReference type="ARBA" id="ARBA00023136"/>
    </source>
</evidence>
<dbReference type="SUPFAM" id="SSF47384">
    <property type="entry name" value="Homodimeric domain of signal transducing histidine kinase"/>
    <property type="match status" value="1"/>
</dbReference>
<protein>
    <recommendedName>
        <fullName evidence="3">histidine kinase</fullName>
        <ecNumber evidence="3">2.7.13.3</ecNumber>
    </recommendedName>
</protein>
<evidence type="ECO:0000256" key="6">
    <source>
        <dbReference type="ARBA" id="ARBA00022692"/>
    </source>
</evidence>
<gene>
    <name evidence="13" type="ORF">C7443_10592</name>
</gene>
<dbReference type="Pfam" id="PF00512">
    <property type="entry name" value="HisKA"/>
    <property type="match status" value="1"/>
</dbReference>
<evidence type="ECO:0000313" key="13">
    <source>
        <dbReference type="EMBL" id="PWV61664.1"/>
    </source>
</evidence>
<evidence type="ECO:0000259" key="12">
    <source>
        <dbReference type="PROSITE" id="PS50885"/>
    </source>
</evidence>
<dbReference type="RefSeq" id="WP_110018452.1">
    <property type="nucleotide sequence ID" value="NZ_QGTJ01000005.1"/>
</dbReference>
<dbReference type="SMART" id="SM00387">
    <property type="entry name" value="HATPase_c"/>
    <property type="match status" value="1"/>
</dbReference>
<dbReference type="InterPro" id="IPR013727">
    <property type="entry name" value="2CSK_N"/>
</dbReference>
<feature type="domain" description="HAMP" evidence="12">
    <location>
        <begin position="185"/>
        <end position="237"/>
    </location>
</feature>
<evidence type="ECO:0000256" key="2">
    <source>
        <dbReference type="ARBA" id="ARBA00004370"/>
    </source>
</evidence>
<dbReference type="CDD" id="cd00082">
    <property type="entry name" value="HisKA"/>
    <property type="match status" value="1"/>
</dbReference>
<evidence type="ECO:0000256" key="9">
    <source>
        <dbReference type="ARBA" id="ARBA00023012"/>
    </source>
</evidence>
<dbReference type="EC" id="2.7.13.3" evidence="3"/>
<accession>A0A317MV66</accession>
<dbReference type="InterPro" id="IPR003661">
    <property type="entry name" value="HisK_dim/P_dom"/>
</dbReference>
<keyword evidence="5" id="KW-0808">Transferase</keyword>
<dbReference type="InterPro" id="IPR004358">
    <property type="entry name" value="Sig_transdc_His_kin-like_C"/>
</dbReference>
<dbReference type="Gene3D" id="3.30.565.10">
    <property type="entry name" value="Histidine kinase-like ATPase, C-terminal domain"/>
    <property type="match status" value="1"/>
</dbReference>
<evidence type="ECO:0000256" key="8">
    <source>
        <dbReference type="ARBA" id="ARBA00022989"/>
    </source>
</evidence>
<dbReference type="PANTHER" id="PTHR45436">
    <property type="entry name" value="SENSOR HISTIDINE KINASE YKOH"/>
    <property type="match status" value="1"/>
</dbReference>
<dbReference type="GO" id="GO:0000155">
    <property type="term" value="F:phosphorelay sensor kinase activity"/>
    <property type="evidence" value="ECO:0007669"/>
    <property type="project" value="InterPro"/>
</dbReference>
<evidence type="ECO:0000313" key="14">
    <source>
        <dbReference type="Proteomes" id="UP000246569"/>
    </source>
</evidence>
<dbReference type="SMART" id="SM00388">
    <property type="entry name" value="HisKA"/>
    <property type="match status" value="1"/>
</dbReference>
<dbReference type="GO" id="GO:0005886">
    <property type="term" value="C:plasma membrane"/>
    <property type="evidence" value="ECO:0007669"/>
    <property type="project" value="TreeGrafter"/>
</dbReference>
<reference evidence="13 14" key="1">
    <citation type="submission" date="2018-05" db="EMBL/GenBank/DDBJ databases">
        <title>Genomic Encyclopedia of Type Strains, Phase IV (KMG-IV): sequencing the most valuable type-strain genomes for metagenomic binning, comparative biology and taxonomic classification.</title>
        <authorList>
            <person name="Goeker M."/>
        </authorList>
    </citation>
    <scope>NUCLEOTIDE SEQUENCE [LARGE SCALE GENOMIC DNA]</scope>
    <source>
        <strain evidence="13 14">DSM 23606</strain>
    </source>
</reference>
<evidence type="ECO:0000256" key="3">
    <source>
        <dbReference type="ARBA" id="ARBA00012438"/>
    </source>
</evidence>
<comment type="subcellular location">
    <subcellularLocation>
        <location evidence="2">Membrane</location>
    </subcellularLocation>
</comment>
<dbReference type="InterPro" id="IPR036890">
    <property type="entry name" value="HATPase_C_sf"/>
</dbReference>
<dbReference type="Proteomes" id="UP000246569">
    <property type="component" value="Unassembled WGS sequence"/>
</dbReference>
<organism evidence="13 14">
    <name type="scientific">Plasticicumulans acidivorans</name>
    <dbReference type="NCBI Taxonomy" id="886464"/>
    <lineage>
        <taxon>Bacteria</taxon>
        <taxon>Pseudomonadati</taxon>
        <taxon>Pseudomonadota</taxon>
        <taxon>Gammaproteobacteria</taxon>
        <taxon>Candidatus Competibacteraceae</taxon>
        <taxon>Plasticicumulans</taxon>
    </lineage>
</organism>
<feature type="domain" description="Histidine kinase" evidence="11">
    <location>
        <begin position="245"/>
        <end position="457"/>
    </location>
</feature>
<dbReference type="PANTHER" id="PTHR45436:SF1">
    <property type="entry name" value="SENSOR PROTEIN QSEC"/>
    <property type="match status" value="1"/>
</dbReference>
<keyword evidence="4" id="KW-0597">Phosphoprotein</keyword>
<dbReference type="Pfam" id="PF08521">
    <property type="entry name" value="2CSK_N"/>
    <property type="match status" value="1"/>
</dbReference>
<keyword evidence="10" id="KW-0472">Membrane</keyword>
<keyword evidence="8" id="KW-1133">Transmembrane helix</keyword>
<dbReference type="InterPro" id="IPR050428">
    <property type="entry name" value="TCS_sensor_his_kinase"/>
</dbReference>
<dbReference type="InterPro" id="IPR036097">
    <property type="entry name" value="HisK_dim/P_sf"/>
</dbReference>
<dbReference type="OrthoDB" id="9809766at2"/>
<proteinExistence type="predicted"/>
<keyword evidence="14" id="KW-1185">Reference proteome</keyword>
<dbReference type="InterPro" id="IPR003594">
    <property type="entry name" value="HATPase_dom"/>
</dbReference>
<dbReference type="InterPro" id="IPR005467">
    <property type="entry name" value="His_kinase_dom"/>
</dbReference>
<dbReference type="Pfam" id="PF02518">
    <property type="entry name" value="HATPase_c"/>
    <property type="match status" value="1"/>
</dbReference>
<keyword evidence="7 13" id="KW-0418">Kinase</keyword>
<dbReference type="AlphaFoldDB" id="A0A317MV66"/>
<dbReference type="PRINTS" id="PR00344">
    <property type="entry name" value="BCTRLSENSOR"/>
</dbReference>
<dbReference type="EMBL" id="QGTJ01000005">
    <property type="protein sequence ID" value="PWV61664.1"/>
    <property type="molecule type" value="Genomic_DNA"/>
</dbReference>
<name>A0A317MV66_9GAMM</name>
<comment type="catalytic activity">
    <reaction evidence="1">
        <text>ATP + protein L-histidine = ADP + protein N-phospho-L-histidine.</text>
        <dbReference type="EC" id="2.7.13.3"/>
    </reaction>
</comment>
<evidence type="ECO:0000256" key="1">
    <source>
        <dbReference type="ARBA" id="ARBA00000085"/>
    </source>
</evidence>
<evidence type="ECO:0000256" key="7">
    <source>
        <dbReference type="ARBA" id="ARBA00022777"/>
    </source>
</evidence>
<sequence length="457" mass="48503">MSTRRASSLRRRLLLGLLTPLLTLVALGGITDYRTGLQVADDAYDYALTSTAIALAARLELDKDHDLDVDLPAAAEAILRADASDQIFFAVTDVHGRLISGDPSLLELAMPPGSANPGFRNVRRGAQPLRVATYHYQGPEGSATIVVAETTLKRQRAARTVLASAIWPNLLMCVATLLIVALGVHIALRPLDELSGELDRRPPDALGPIAEGDTPREARTLVAALNRLMARLQQAAAAQQAFISNAAHQLRTPLAGLQTQLDLALDAPPEQAHARLAAIRAAAARLVHLTQQMLALARAQPEAAASQEWQRLELSALLEEAAGEQLDKAIAQDVDLGFEPAPAGVNGSHWLLHEMLANLIDNAIAHTPAGGQVTVRCGLDPAGLGFIEVEDSGPGIADAERAHVTERFYRVPGTRRAGSGLGLAIVRECVERHAGHLDIATAGNGHGARIRVTLPTA</sequence>
<dbReference type="PROSITE" id="PS50885">
    <property type="entry name" value="HAMP"/>
    <property type="match status" value="1"/>
</dbReference>